<accession>A0A4Z2FJA7</accession>
<keyword evidence="3" id="KW-1185">Reference proteome</keyword>
<dbReference type="AlphaFoldDB" id="A0A4Z2FJA7"/>
<feature type="region of interest" description="Disordered" evidence="1">
    <location>
        <begin position="50"/>
        <end position="83"/>
    </location>
</feature>
<dbReference type="Proteomes" id="UP000314294">
    <property type="component" value="Unassembled WGS sequence"/>
</dbReference>
<evidence type="ECO:0000313" key="3">
    <source>
        <dbReference type="Proteomes" id="UP000314294"/>
    </source>
</evidence>
<gene>
    <name evidence="2" type="ORF">EYF80_048541</name>
</gene>
<reference evidence="2 3" key="1">
    <citation type="submission" date="2019-03" db="EMBL/GenBank/DDBJ databases">
        <title>First draft genome of Liparis tanakae, snailfish: a comprehensive survey of snailfish specific genes.</title>
        <authorList>
            <person name="Kim W."/>
            <person name="Song I."/>
            <person name="Jeong J.-H."/>
            <person name="Kim D."/>
            <person name="Kim S."/>
            <person name="Ryu S."/>
            <person name="Song J.Y."/>
            <person name="Lee S.K."/>
        </authorList>
    </citation>
    <scope>NUCLEOTIDE SEQUENCE [LARGE SCALE GENOMIC DNA]</scope>
    <source>
        <tissue evidence="2">Muscle</tissue>
    </source>
</reference>
<evidence type="ECO:0000313" key="2">
    <source>
        <dbReference type="EMBL" id="TNN41286.1"/>
    </source>
</evidence>
<feature type="region of interest" description="Disordered" evidence="1">
    <location>
        <begin position="1"/>
        <end position="31"/>
    </location>
</feature>
<sequence length="92" mass="10352">MRTQRRVAQWSDDANNNVSRCGGAVTQPPRSEQQLQLMGVFDEKAYMAGKQLAPGDDPDRVAPSLHLVSEDDDDDRTSSSLTSRRTCLWWKT</sequence>
<name>A0A4Z2FJA7_9TELE</name>
<organism evidence="2 3">
    <name type="scientific">Liparis tanakae</name>
    <name type="common">Tanaka's snailfish</name>
    <dbReference type="NCBI Taxonomy" id="230148"/>
    <lineage>
        <taxon>Eukaryota</taxon>
        <taxon>Metazoa</taxon>
        <taxon>Chordata</taxon>
        <taxon>Craniata</taxon>
        <taxon>Vertebrata</taxon>
        <taxon>Euteleostomi</taxon>
        <taxon>Actinopterygii</taxon>
        <taxon>Neopterygii</taxon>
        <taxon>Teleostei</taxon>
        <taxon>Neoteleostei</taxon>
        <taxon>Acanthomorphata</taxon>
        <taxon>Eupercaria</taxon>
        <taxon>Perciformes</taxon>
        <taxon>Cottioidei</taxon>
        <taxon>Cottales</taxon>
        <taxon>Liparidae</taxon>
        <taxon>Liparis</taxon>
    </lineage>
</organism>
<dbReference type="EMBL" id="SRLO01001120">
    <property type="protein sequence ID" value="TNN41286.1"/>
    <property type="molecule type" value="Genomic_DNA"/>
</dbReference>
<evidence type="ECO:0000256" key="1">
    <source>
        <dbReference type="SAM" id="MobiDB-lite"/>
    </source>
</evidence>
<protein>
    <submittedName>
        <fullName evidence="2">Uncharacterized protein</fullName>
    </submittedName>
</protein>
<comment type="caution">
    <text evidence="2">The sequence shown here is derived from an EMBL/GenBank/DDBJ whole genome shotgun (WGS) entry which is preliminary data.</text>
</comment>
<proteinExistence type="predicted"/>